<evidence type="ECO:0000256" key="1">
    <source>
        <dbReference type="SAM" id="MobiDB-lite"/>
    </source>
</evidence>
<dbReference type="AlphaFoldDB" id="A0A6N2CI26"/>
<dbReference type="EMBL" id="RXGB01000163">
    <property type="protein sequence ID" value="TMX04844.1"/>
    <property type="molecule type" value="Genomic_DNA"/>
</dbReference>
<feature type="region of interest" description="Disordered" evidence="1">
    <location>
        <begin position="1"/>
        <end position="20"/>
    </location>
</feature>
<name>A0A6N2CI26_SOLCI</name>
<organism evidence="2">
    <name type="scientific">Solanum chilense</name>
    <name type="common">Tomato</name>
    <name type="synonym">Lycopersicon chilense</name>
    <dbReference type="NCBI Taxonomy" id="4083"/>
    <lineage>
        <taxon>Eukaryota</taxon>
        <taxon>Viridiplantae</taxon>
        <taxon>Streptophyta</taxon>
        <taxon>Embryophyta</taxon>
        <taxon>Tracheophyta</taxon>
        <taxon>Spermatophyta</taxon>
        <taxon>Magnoliopsida</taxon>
        <taxon>eudicotyledons</taxon>
        <taxon>Gunneridae</taxon>
        <taxon>Pentapetalae</taxon>
        <taxon>asterids</taxon>
        <taxon>lamiids</taxon>
        <taxon>Solanales</taxon>
        <taxon>Solanaceae</taxon>
        <taxon>Solanoideae</taxon>
        <taxon>Solaneae</taxon>
        <taxon>Solanum</taxon>
        <taxon>Solanum subgen. Lycopersicon</taxon>
    </lineage>
</organism>
<proteinExistence type="predicted"/>
<evidence type="ECO:0000313" key="2">
    <source>
        <dbReference type="EMBL" id="TMX04844.1"/>
    </source>
</evidence>
<reference evidence="2" key="1">
    <citation type="submission" date="2019-05" db="EMBL/GenBank/DDBJ databases">
        <title>The de novo reference genome and transcriptome assemblies of the wild tomato species Solanum chilense.</title>
        <authorList>
            <person name="Stam R."/>
            <person name="Nosenko T."/>
            <person name="Hoerger A.C."/>
            <person name="Stephan W."/>
            <person name="Seidel M.A."/>
            <person name="Kuhn J.M.M."/>
            <person name="Haberer G."/>
            <person name="Tellier A."/>
        </authorList>
    </citation>
    <scope>NUCLEOTIDE SEQUENCE</scope>
    <source>
        <tissue evidence="2">Mature leaves</tissue>
    </source>
</reference>
<comment type="caution">
    <text evidence="2">The sequence shown here is derived from an EMBL/GenBank/DDBJ whole genome shotgun (WGS) entry which is preliminary data.</text>
</comment>
<protein>
    <submittedName>
        <fullName evidence="2">Uncharacterized protein</fullName>
    </submittedName>
</protein>
<gene>
    <name evidence="2" type="ORF">EJD97_004478</name>
</gene>
<accession>A0A6N2CI26</accession>
<sequence>MSNNGHGYDVEGGTEAGTRAEAVTQEFEPYGTNVEDEEDPPLTPMVICELEFRTEKLKKRVVPTGTRKIQFYGDHTVASC</sequence>